<dbReference type="InterPro" id="IPR025249">
    <property type="entry name" value="TF_NusA_KH_1st"/>
</dbReference>
<evidence type="ECO:0000256" key="5">
    <source>
        <dbReference type="ARBA" id="ARBA00023015"/>
    </source>
</evidence>
<dbReference type="InterPro" id="IPR015946">
    <property type="entry name" value="KH_dom-like_a/b"/>
</dbReference>
<dbReference type="InterPro" id="IPR030842">
    <property type="entry name" value="TF_NusA_bacterial"/>
</dbReference>
<dbReference type="GO" id="GO:0006353">
    <property type="term" value="P:DNA-templated transcription termination"/>
    <property type="evidence" value="ECO:0007669"/>
    <property type="project" value="UniProtKB-UniRule"/>
</dbReference>
<dbReference type="HAMAP" id="MF_00945_B">
    <property type="entry name" value="NusA_B"/>
    <property type="match status" value="1"/>
</dbReference>
<evidence type="ECO:0000256" key="2">
    <source>
        <dbReference type="ARBA" id="ARBA00022490"/>
    </source>
</evidence>
<dbReference type="InterPro" id="IPR010213">
    <property type="entry name" value="TF_NusA"/>
</dbReference>
<dbReference type="InterPro" id="IPR009019">
    <property type="entry name" value="KH_sf_prok-type"/>
</dbReference>
<dbReference type="InterPro" id="IPR058582">
    <property type="entry name" value="KH_NusA_2nd"/>
</dbReference>
<dbReference type="SUPFAM" id="SSF50249">
    <property type="entry name" value="Nucleic acid-binding proteins"/>
    <property type="match status" value="1"/>
</dbReference>
<dbReference type="Gene3D" id="3.30.300.20">
    <property type="match status" value="2"/>
</dbReference>
<protein>
    <recommendedName>
        <fullName evidence="7">Transcription termination/antitermination protein NusA</fullName>
    </recommendedName>
</protein>
<evidence type="ECO:0000256" key="1">
    <source>
        <dbReference type="ARBA" id="ARBA00022472"/>
    </source>
</evidence>
<dbReference type="Pfam" id="PF26594">
    <property type="entry name" value="KH_NusA_2nd"/>
    <property type="match status" value="1"/>
</dbReference>
<dbReference type="InterPro" id="IPR012340">
    <property type="entry name" value="NA-bd_OB-fold"/>
</dbReference>
<dbReference type="CDD" id="cd02134">
    <property type="entry name" value="KH-II_NusA_rpt1"/>
    <property type="match status" value="1"/>
</dbReference>
<dbReference type="SMART" id="SM00322">
    <property type="entry name" value="KH"/>
    <property type="match status" value="2"/>
</dbReference>
<feature type="compositionally biased region" description="Acidic residues" evidence="8">
    <location>
        <begin position="385"/>
        <end position="412"/>
    </location>
</feature>
<comment type="subunit">
    <text evidence="7">Monomer. Binds directly to the core enzyme of the DNA-dependent RNA polymerase and to nascent RNA.</text>
</comment>
<dbReference type="AlphaFoldDB" id="C0EAK8"/>
<sequence length="412" mass="45693">MNNEFFDALEMIAKEKGISMEYLIEKISNAITIAVKKDFGGIENVNVVIDPLTRRYKVSIIKTVVREVEDPVNEILIDEALKYSKRAMVGEPVEIKLETKQFGRIAAQTAKHVIRQGIREAEREQMLAQMGDKVGEVITATVSKIDPTNGNVIVEIDKSEVILFKNEQLPTDHLLPGDKVKVYVVDVMASEKRCSLKISRTHKDLVKRLFEIEVPEIFDGTVEVKSISREAGSRTKIAVYSKDENVDPIGACIGPKGMRVGNIIDELGGEKIDVVKYSEDPAKFIAEALSPATVVEVQLSDDGEKIAFVSVPDHQLSLAIGNKGQNAKLAARLTGYKIDISPESGFYGEEKRLAAKQEPKEDAEEAEQQELPEDEVVSDVGQPEEQSEENIPSEEAADDEIESQEEEQLIQD</sequence>
<dbReference type="Gene3D" id="3.30.1480.10">
    <property type="entry name" value="NusA, N-terminal domain"/>
    <property type="match status" value="1"/>
</dbReference>
<evidence type="ECO:0000256" key="8">
    <source>
        <dbReference type="SAM" id="MobiDB-lite"/>
    </source>
</evidence>
<dbReference type="PANTHER" id="PTHR22648">
    <property type="entry name" value="TRANSCRIPTION TERMINATION FACTOR NUSA"/>
    <property type="match status" value="1"/>
</dbReference>
<accession>C0EAK8</accession>
<dbReference type="HOGENOM" id="CLU_029242_2_2_9"/>
<evidence type="ECO:0000256" key="3">
    <source>
        <dbReference type="ARBA" id="ARBA00022814"/>
    </source>
</evidence>
<reference evidence="10 11" key="1">
    <citation type="submission" date="2009-01" db="EMBL/GenBank/DDBJ databases">
        <authorList>
            <person name="Fulton L."/>
            <person name="Clifton S."/>
            <person name="Fulton B."/>
            <person name="Xu J."/>
            <person name="Minx P."/>
            <person name="Pepin K.H."/>
            <person name="Johnson M."/>
            <person name="Bhonagiri V."/>
            <person name="Nash W.E."/>
            <person name="Mardis E.R."/>
            <person name="Wilson R.K."/>
        </authorList>
    </citation>
    <scope>NUCLEOTIDE SEQUENCE [LARGE SCALE GENOMIC DNA]</scope>
    <source>
        <strain evidence="10 11">DSM 5476</strain>
    </source>
</reference>
<evidence type="ECO:0000313" key="10">
    <source>
        <dbReference type="EMBL" id="EEG31473.1"/>
    </source>
</evidence>
<gene>
    <name evidence="7 10" type="primary">nusA</name>
    <name evidence="10" type="ORF">CLOSTMETH_00865</name>
</gene>
<dbReference type="SMART" id="SM00316">
    <property type="entry name" value="S1"/>
    <property type="match status" value="1"/>
</dbReference>
<comment type="caution">
    <text evidence="10">The sequence shown here is derived from an EMBL/GenBank/DDBJ whole genome shotgun (WGS) entry which is preliminary data.</text>
</comment>
<dbReference type="GO" id="GO:0003723">
    <property type="term" value="F:RNA binding"/>
    <property type="evidence" value="ECO:0007669"/>
    <property type="project" value="UniProtKB-UniRule"/>
</dbReference>
<keyword evidence="3 7" id="KW-0889">Transcription antitermination</keyword>
<evidence type="ECO:0000256" key="4">
    <source>
        <dbReference type="ARBA" id="ARBA00022884"/>
    </source>
</evidence>
<dbReference type="GO" id="GO:0005829">
    <property type="term" value="C:cytosol"/>
    <property type="evidence" value="ECO:0007669"/>
    <property type="project" value="TreeGrafter"/>
</dbReference>
<dbReference type="Pfam" id="PF08529">
    <property type="entry name" value="NusA_N"/>
    <property type="match status" value="1"/>
</dbReference>
<dbReference type="GO" id="GO:0031564">
    <property type="term" value="P:transcription antitermination"/>
    <property type="evidence" value="ECO:0007669"/>
    <property type="project" value="UniProtKB-UniRule"/>
</dbReference>
<dbReference type="InterPro" id="IPR036555">
    <property type="entry name" value="NusA_N_sf"/>
</dbReference>
<dbReference type="InterPro" id="IPR003029">
    <property type="entry name" value="S1_domain"/>
</dbReference>
<feature type="domain" description="TRAM" evidence="9">
    <location>
        <begin position="131"/>
        <end position="198"/>
    </location>
</feature>
<dbReference type="Gene3D" id="2.40.50.140">
    <property type="entry name" value="Nucleic acid-binding proteins"/>
    <property type="match status" value="1"/>
</dbReference>
<dbReference type="EMBL" id="ACEC01000033">
    <property type="protein sequence ID" value="EEG31473.1"/>
    <property type="molecule type" value="Genomic_DNA"/>
</dbReference>
<evidence type="ECO:0000256" key="6">
    <source>
        <dbReference type="ARBA" id="ARBA00023163"/>
    </source>
</evidence>
<keyword evidence="11" id="KW-1185">Reference proteome</keyword>
<dbReference type="NCBIfam" id="TIGR01953">
    <property type="entry name" value="NusA"/>
    <property type="match status" value="1"/>
</dbReference>
<dbReference type="SUPFAM" id="SSF54814">
    <property type="entry name" value="Prokaryotic type KH domain (KH-domain type II)"/>
    <property type="match status" value="2"/>
</dbReference>
<feature type="region of interest" description="Disordered" evidence="8">
    <location>
        <begin position="352"/>
        <end position="412"/>
    </location>
</feature>
<dbReference type="PANTHER" id="PTHR22648:SF0">
    <property type="entry name" value="TRANSCRIPTION TERMINATION_ANTITERMINATION PROTEIN NUSA"/>
    <property type="match status" value="1"/>
</dbReference>
<dbReference type="Pfam" id="PF13184">
    <property type="entry name" value="KH_NusA_1st"/>
    <property type="match status" value="1"/>
</dbReference>
<evidence type="ECO:0000256" key="7">
    <source>
        <dbReference type="HAMAP-Rule" id="MF_00945"/>
    </source>
</evidence>
<organism evidence="10 11">
    <name type="scientific">[Clostridium] methylpentosum DSM 5476</name>
    <dbReference type="NCBI Taxonomy" id="537013"/>
    <lineage>
        <taxon>Bacteria</taxon>
        <taxon>Bacillati</taxon>
        <taxon>Bacillota</taxon>
        <taxon>Clostridia</taxon>
        <taxon>Eubacteriales</taxon>
        <taxon>Oscillospiraceae</taxon>
        <taxon>Oscillospiraceae incertae sedis</taxon>
    </lineage>
</organism>
<dbReference type="SUPFAM" id="SSF69705">
    <property type="entry name" value="Transcription factor NusA, N-terminal domain"/>
    <property type="match status" value="1"/>
</dbReference>
<keyword evidence="1 7" id="KW-0806">Transcription termination</keyword>
<dbReference type="eggNOG" id="COG0195">
    <property type="taxonomic scope" value="Bacteria"/>
</dbReference>
<dbReference type="PROSITE" id="PS50926">
    <property type="entry name" value="TRAM"/>
    <property type="match status" value="1"/>
</dbReference>
<keyword evidence="5 7" id="KW-0805">Transcription regulation</keyword>
<keyword evidence="2 7" id="KW-0963">Cytoplasm</keyword>
<feature type="compositionally biased region" description="Acidic residues" evidence="8">
    <location>
        <begin position="361"/>
        <end position="377"/>
    </location>
</feature>
<dbReference type="FunFam" id="3.30.300.20:FF:000005">
    <property type="entry name" value="Transcription termination/antitermination protein NusA"/>
    <property type="match status" value="1"/>
</dbReference>
<keyword evidence="4 7" id="KW-0694">RNA-binding</keyword>
<proteinExistence type="inferred from homology"/>
<dbReference type="Proteomes" id="UP000003340">
    <property type="component" value="Unassembled WGS sequence"/>
</dbReference>
<keyword evidence="6 7" id="KW-0804">Transcription</keyword>
<evidence type="ECO:0000259" key="9">
    <source>
        <dbReference type="PROSITE" id="PS50926"/>
    </source>
</evidence>
<comment type="function">
    <text evidence="7">Participates in both transcription termination and antitermination.</text>
</comment>
<dbReference type="CDD" id="cd22529">
    <property type="entry name" value="KH-II_NusA_rpt2"/>
    <property type="match status" value="1"/>
</dbReference>
<name>C0EAK8_9FIRM</name>
<evidence type="ECO:0000313" key="11">
    <source>
        <dbReference type="Proteomes" id="UP000003340"/>
    </source>
</evidence>
<dbReference type="Pfam" id="PF00575">
    <property type="entry name" value="S1"/>
    <property type="match status" value="1"/>
</dbReference>
<comment type="subcellular location">
    <subcellularLocation>
        <location evidence="7">Cytoplasm</location>
    </subcellularLocation>
</comment>
<comment type="similarity">
    <text evidence="7">Belongs to the NusA family.</text>
</comment>
<dbReference type="InterPro" id="IPR002792">
    <property type="entry name" value="TRAM_dom"/>
</dbReference>
<dbReference type="GO" id="GO:0003700">
    <property type="term" value="F:DNA-binding transcription factor activity"/>
    <property type="evidence" value="ECO:0007669"/>
    <property type="project" value="InterPro"/>
</dbReference>
<dbReference type="PROSITE" id="PS50084">
    <property type="entry name" value="KH_TYPE_1"/>
    <property type="match status" value="1"/>
</dbReference>
<dbReference type="InterPro" id="IPR004087">
    <property type="entry name" value="KH_dom"/>
</dbReference>
<dbReference type="InterPro" id="IPR013735">
    <property type="entry name" value="TF_NusA_N"/>
</dbReference>
<dbReference type="STRING" id="537013.CLOSTMETH_00865"/>
<reference evidence="10 11" key="2">
    <citation type="submission" date="2009-02" db="EMBL/GenBank/DDBJ databases">
        <title>Draft genome sequence of Clostridium methylpentosum (DSM 5476).</title>
        <authorList>
            <person name="Sudarsanam P."/>
            <person name="Ley R."/>
            <person name="Guruge J."/>
            <person name="Turnbaugh P.J."/>
            <person name="Mahowald M."/>
            <person name="Liep D."/>
            <person name="Gordon J."/>
        </authorList>
    </citation>
    <scope>NUCLEOTIDE SEQUENCE [LARGE SCALE GENOMIC DNA]</scope>
    <source>
        <strain evidence="10 11">DSM 5476</strain>
    </source>
</reference>
<dbReference type="FunFam" id="3.30.300.20:FF:000002">
    <property type="entry name" value="Transcription termination/antitermination protein NusA"/>
    <property type="match status" value="1"/>
</dbReference>